<reference evidence="2" key="1">
    <citation type="submission" date="2021-01" db="EMBL/GenBank/DDBJ databases">
        <title>Whole genome shotgun sequence of Actinocatenispora rupis NBRC 107355.</title>
        <authorList>
            <person name="Komaki H."/>
            <person name="Tamura T."/>
        </authorList>
    </citation>
    <scope>NUCLEOTIDE SEQUENCE</scope>
    <source>
        <strain evidence="2">NBRC 107355</strain>
    </source>
</reference>
<keyword evidence="3" id="KW-1185">Reference proteome</keyword>
<keyword evidence="1" id="KW-0812">Transmembrane</keyword>
<organism evidence="2 3">
    <name type="scientific">Actinocatenispora rupis</name>
    <dbReference type="NCBI Taxonomy" id="519421"/>
    <lineage>
        <taxon>Bacteria</taxon>
        <taxon>Bacillati</taxon>
        <taxon>Actinomycetota</taxon>
        <taxon>Actinomycetes</taxon>
        <taxon>Micromonosporales</taxon>
        <taxon>Micromonosporaceae</taxon>
        <taxon>Actinocatenispora</taxon>
    </lineage>
</organism>
<keyword evidence="1" id="KW-1133">Transmembrane helix</keyword>
<evidence type="ECO:0000313" key="2">
    <source>
        <dbReference type="EMBL" id="GID15026.1"/>
    </source>
</evidence>
<dbReference type="AlphaFoldDB" id="A0A8J3J3A2"/>
<comment type="caution">
    <text evidence="2">The sequence shown here is derived from an EMBL/GenBank/DDBJ whole genome shotgun (WGS) entry which is preliminary data.</text>
</comment>
<gene>
    <name evidence="2" type="ORF">Aru02nite_59150</name>
</gene>
<feature type="transmembrane region" description="Helical" evidence="1">
    <location>
        <begin position="35"/>
        <end position="55"/>
    </location>
</feature>
<proteinExistence type="predicted"/>
<evidence type="ECO:0000313" key="3">
    <source>
        <dbReference type="Proteomes" id="UP000612808"/>
    </source>
</evidence>
<evidence type="ECO:0000256" key="1">
    <source>
        <dbReference type="SAM" id="Phobius"/>
    </source>
</evidence>
<accession>A0A8J3J3A2</accession>
<protein>
    <submittedName>
        <fullName evidence="2">Uncharacterized protein</fullName>
    </submittedName>
</protein>
<keyword evidence="1" id="KW-0472">Membrane</keyword>
<dbReference type="EMBL" id="BOMB01000038">
    <property type="protein sequence ID" value="GID15026.1"/>
    <property type="molecule type" value="Genomic_DNA"/>
</dbReference>
<dbReference type="RefSeq" id="WP_203663130.1">
    <property type="nucleotide sequence ID" value="NZ_BAAAZM010000001.1"/>
</dbReference>
<dbReference type="Proteomes" id="UP000612808">
    <property type="component" value="Unassembled WGS sequence"/>
</dbReference>
<name>A0A8J3J3A2_9ACTN</name>
<sequence length="61" mass="6559">MFGPQLLRMAFRWAVLITLAGGALALLSHRGTPQFVVSVFMFGAGVLFTALVVVLSRIPGR</sequence>